<feature type="region of interest" description="Disordered" evidence="1">
    <location>
        <begin position="59"/>
        <end position="99"/>
    </location>
</feature>
<name>A0AAI9Y6L8_9PEZI</name>
<evidence type="ECO:0000313" key="3">
    <source>
        <dbReference type="Proteomes" id="UP001239213"/>
    </source>
</evidence>
<dbReference type="GO" id="GO:0051213">
    <property type="term" value="F:dioxygenase activity"/>
    <property type="evidence" value="ECO:0007669"/>
    <property type="project" value="UniProtKB-KW"/>
</dbReference>
<comment type="caution">
    <text evidence="2">The sequence shown here is derived from an EMBL/GenBank/DDBJ whole genome shotgun (WGS) entry which is preliminary data.</text>
</comment>
<sequence length="161" mass="17001">MVALDDFTPTNGATVIIPGSHTWGPDTDTAHLPQRKDAIPVVMDKGSVVFFLGTLWHGGGENTSPDPPEGADDPVLPALDAAPREPDPRRGVGQVGRDAEAAGGLARVRAWSPVCRVRGWGSPVEGCPEEAEGAREKCRQAGQVVNGFRPCVWSRAVSLSK</sequence>
<gene>
    <name evidence="2" type="ORF">CCUS01_16027</name>
</gene>
<evidence type="ECO:0000313" key="2">
    <source>
        <dbReference type="EMBL" id="KAK1481568.1"/>
    </source>
</evidence>
<dbReference type="Proteomes" id="UP001239213">
    <property type="component" value="Unassembled WGS sequence"/>
</dbReference>
<dbReference type="SUPFAM" id="SSF51197">
    <property type="entry name" value="Clavaminate synthase-like"/>
    <property type="match status" value="1"/>
</dbReference>
<dbReference type="AlphaFoldDB" id="A0AAI9Y6L8"/>
<dbReference type="Gene3D" id="2.60.120.620">
    <property type="entry name" value="q2cbj1_9rhob like domain"/>
    <property type="match status" value="1"/>
</dbReference>
<accession>A0AAI9Y6L8</accession>
<dbReference type="Pfam" id="PF05721">
    <property type="entry name" value="PhyH"/>
    <property type="match status" value="1"/>
</dbReference>
<keyword evidence="3" id="KW-1185">Reference proteome</keyword>
<organism evidence="2 3">
    <name type="scientific">Colletotrichum cuscutae</name>
    <dbReference type="NCBI Taxonomy" id="1209917"/>
    <lineage>
        <taxon>Eukaryota</taxon>
        <taxon>Fungi</taxon>
        <taxon>Dikarya</taxon>
        <taxon>Ascomycota</taxon>
        <taxon>Pezizomycotina</taxon>
        <taxon>Sordariomycetes</taxon>
        <taxon>Hypocreomycetidae</taxon>
        <taxon>Glomerellales</taxon>
        <taxon>Glomerellaceae</taxon>
        <taxon>Colletotrichum</taxon>
        <taxon>Colletotrichum acutatum species complex</taxon>
    </lineage>
</organism>
<keyword evidence="2" id="KW-0223">Dioxygenase</keyword>
<evidence type="ECO:0000256" key="1">
    <source>
        <dbReference type="SAM" id="MobiDB-lite"/>
    </source>
</evidence>
<dbReference type="InterPro" id="IPR008775">
    <property type="entry name" value="Phytyl_CoA_dOase-like"/>
</dbReference>
<keyword evidence="2" id="KW-0560">Oxidoreductase</keyword>
<reference evidence="2" key="1">
    <citation type="submission" date="2016-11" db="EMBL/GenBank/DDBJ databases">
        <title>The genome sequence of Colletotrichum cuscutae.</title>
        <authorList>
            <person name="Baroncelli R."/>
        </authorList>
    </citation>
    <scope>NUCLEOTIDE SEQUENCE</scope>
    <source>
        <strain evidence="2">IMI 304802</strain>
    </source>
</reference>
<dbReference type="EMBL" id="MPDP01000100">
    <property type="protein sequence ID" value="KAK1481568.1"/>
    <property type="molecule type" value="Genomic_DNA"/>
</dbReference>
<proteinExistence type="predicted"/>
<protein>
    <submittedName>
        <fullName evidence="2">Phytanoyl-CoA dioxygenase</fullName>
    </submittedName>
</protein>